<protein>
    <submittedName>
        <fullName evidence="2">Uncharacterized protein</fullName>
    </submittedName>
</protein>
<reference evidence="2 3" key="1">
    <citation type="submission" date="2014-02" db="EMBL/GenBank/DDBJ databases">
        <title>Transposable element dynamics among asymbiotic and ectomycorrhizal Amanita fungi.</title>
        <authorList>
            <consortium name="DOE Joint Genome Institute"/>
            <person name="Hess J."/>
            <person name="Skrede I."/>
            <person name="Wolfe B."/>
            <person name="LaButti K."/>
            <person name="Ohm R.A."/>
            <person name="Grigoriev I.V."/>
            <person name="Pringle A."/>
        </authorList>
    </citation>
    <scope>NUCLEOTIDE SEQUENCE [LARGE SCALE GENOMIC DNA]</scope>
    <source>
        <strain evidence="2 3">SKay4041</strain>
    </source>
</reference>
<accession>A0A2A9NFH0</accession>
<feature type="transmembrane region" description="Helical" evidence="1">
    <location>
        <begin position="68"/>
        <end position="90"/>
    </location>
</feature>
<dbReference type="AlphaFoldDB" id="A0A2A9NFH0"/>
<keyword evidence="1" id="KW-1133">Transmembrane helix</keyword>
<gene>
    <name evidence="2" type="ORF">AMATHDRAFT_7162</name>
</gene>
<evidence type="ECO:0000313" key="3">
    <source>
        <dbReference type="Proteomes" id="UP000242287"/>
    </source>
</evidence>
<feature type="transmembrane region" description="Helical" evidence="1">
    <location>
        <begin position="110"/>
        <end position="132"/>
    </location>
</feature>
<keyword evidence="1" id="KW-0812">Transmembrane</keyword>
<proteinExistence type="predicted"/>
<name>A0A2A9NFH0_9AGAR</name>
<organism evidence="2 3">
    <name type="scientific">Amanita thiersii Skay4041</name>
    <dbReference type="NCBI Taxonomy" id="703135"/>
    <lineage>
        <taxon>Eukaryota</taxon>
        <taxon>Fungi</taxon>
        <taxon>Dikarya</taxon>
        <taxon>Basidiomycota</taxon>
        <taxon>Agaricomycotina</taxon>
        <taxon>Agaricomycetes</taxon>
        <taxon>Agaricomycetidae</taxon>
        <taxon>Agaricales</taxon>
        <taxon>Pluteineae</taxon>
        <taxon>Amanitaceae</taxon>
        <taxon>Amanita</taxon>
    </lineage>
</organism>
<dbReference type="OrthoDB" id="2536347at2759"/>
<keyword evidence="3" id="KW-1185">Reference proteome</keyword>
<feature type="transmembrane region" description="Helical" evidence="1">
    <location>
        <begin position="38"/>
        <end position="56"/>
    </location>
</feature>
<dbReference type="EMBL" id="KZ302141">
    <property type="protein sequence ID" value="PFH47007.1"/>
    <property type="molecule type" value="Genomic_DNA"/>
</dbReference>
<feature type="transmembrane region" description="Helical" evidence="1">
    <location>
        <begin position="144"/>
        <end position="165"/>
    </location>
</feature>
<dbReference type="Proteomes" id="UP000242287">
    <property type="component" value="Unassembled WGS sequence"/>
</dbReference>
<sequence>MVQGNCVQINQSVQMPLVRFSMWDHAAYREHPQLLGMILNWYLYGIFTLQTYYYHLAFPRDNEWTRTLVYSLYVLETAHAIVVTIGYSSYNSFFGNPYDLPLTKTTTPAIYPMYSGIPAIGGIVALITNSMYARRVLIITQSKILAWVLYLLAGIQFVAAIVFVITSTLGPKAAYHQSGDVSEPDGIYDVH</sequence>
<evidence type="ECO:0000313" key="2">
    <source>
        <dbReference type="EMBL" id="PFH47007.1"/>
    </source>
</evidence>
<keyword evidence="1" id="KW-0472">Membrane</keyword>
<evidence type="ECO:0000256" key="1">
    <source>
        <dbReference type="SAM" id="Phobius"/>
    </source>
</evidence>